<gene>
    <name evidence="2" type="ORF">LSTR_LSTR000975</name>
</gene>
<feature type="region of interest" description="Disordered" evidence="1">
    <location>
        <begin position="1"/>
        <end position="21"/>
    </location>
</feature>
<dbReference type="AlphaFoldDB" id="A0A482X0W2"/>
<accession>A0A482X0W2</accession>
<dbReference type="EMBL" id="QKKF02019844">
    <property type="protein sequence ID" value="RZF39454.1"/>
    <property type="molecule type" value="Genomic_DNA"/>
</dbReference>
<reference evidence="2 3" key="1">
    <citation type="journal article" date="2017" name="Gigascience">
        <title>Genome sequence of the small brown planthopper, Laodelphax striatellus.</title>
        <authorList>
            <person name="Zhu J."/>
            <person name="Jiang F."/>
            <person name="Wang X."/>
            <person name="Yang P."/>
            <person name="Bao Y."/>
            <person name="Zhao W."/>
            <person name="Wang W."/>
            <person name="Lu H."/>
            <person name="Wang Q."/>
            <person name="Cui N."/>
            <person name="Li J."/>
            <person name="Chen X."/>
            <person name="Luo L."/>
            <person name="Yu J."/>
            <person name="Kang L."/>
            <person name="Cui F."/>
        </authorList>
    </citation>
    <scope>NUCLEOTIDE SEQUENCE [LARGE SCALE GENOMIC DNA]</scope>
    <source>
        <strain evidence="2">Lst14</strain>
    </source>
</reference>
<evidence type="ECO:0000313" key="3">
    <source>
        <dbReference type="Proteomes" id="UP000291343"/>
    </source>
</evidence>
<name>A0A482X0W2_LAOST</name>
<dbReference type="InParanoid" id="A0A482X0W2"/>
<organism evidence="2 3">
    <name type="scientific">Laodelphax striatellus</name>
    <name type="common">Small brown planthopper</name>
    <name type="synonym">Delphax striatella</name>
    <dbReference type="NCBI Taxonomy" id="195883"/>
    <lineage>
        <taxon>Eukaryota</taxon>
        <taxon>Metazoa</taxon>
        <taxon>Ecdysozoa</taxon>
        <taxon>Arthropoda</taxon>
        <taxon>Hexapoda</taxon>
        <taxon>Insecta</taxon>
        <taxon>Pterygota</taxon>
        <taxon>Neoptera</taxon>
        <taxon>Paraneoptera</taxon>
        <taxon>Hemiptera</taxon>
        <taxon>Auchenorrhyncha</taxon>
        <taxon>Fulgoroidea</taxon>
        <taxon>Delphacidae</taxon>
        <taxon>Criomorphinae</taxon>
        <taxon>Laodelphax</taxon>
    </lineage>
</organism>
<evidence type="ECO:0000256" key="1">
    <source>
        <dbReference type="SAM" id="MobiDB-lite"/>
    </source>
</evidence>
<keyword evidence="3" id="KW-1185">Reference proteome</keyword>
<proteinExistence type="predicted"/>
<comment type="caution">
    <text evidence="2">The sequence shown here is derived from an EMBL/GenBank/DDBJ whole genome shotgun (WGS) entry which is preliminary data.</text>
</comment>
<dbReference type="Proteomes" id="UP000291343">
    <property type="component" value="Unassembled WGS sequence"/>
</dbReference>
<protein>
    <submittedName>
        <fullName evidence="2">Uncharacterized protein</fullName>
    </submittedName>
</protein>
<evidence type="ECO:0000313" key="2">
    <source>
        <dbReference type="EMBL" id="RZF39454.1"/>
    </source>
</evidence>
<sequence length="166" mass="18311">MSAKKLVLLPSQDRQGKHENGSWTLGDSNDCNWIRLNKLIAMCLYTVCLCVYRGWKDDAQARQDTGQKNLFAVLCCGSGEKSPPGCSCLGYRRRGSRPIADEECGPVTSDVRHQVCNWTCLSRSSVSLSVNAVNVSSYTKKNSIIPPTLQGSTHLIWKLCPTRAVC</sequence>